<dbReference type="SUPFAM" id="SSF50729">
    <property type="entry name" value="PH domain-like"/>
    <property type="match status" value="1"/>
</dbReference>
<evidence type="ECO:0000259" key="5">
    <source>
        <dbReference type="PROSITE" id="PS51783"/>
    </source>
</evidence>
<reference evidence="7" key="1">
    <citation type="journal article" date="2015" name="PLoS Genet.">
        <title>Genome Sequence and Transcriptome Analyses of Chrysochromulina tobin: Metabolic Tools for Enhanced Algal Fitness in the Prominent Order Prymnesiales (Haptophyceae).</title>
        <authorList>
            <person name="Hovde B.T."/>
            <person name="Deodato C.R."/>
            <person name="Hunsperger H.M."/>
            <person name="Ryken S.A."/>
            <person name="Yost W."/>
            <person name="Jha R.K."/>
            <person name="Patterson J."/>
            <person name="Monnat R.J. Jr."/>
            <person name="Barlow S.B."/>
            <person name="Starkenburg S.R."/>
            <person name="Cattolico R.A."/>
        </authorList>
    </citation>
    <scope>NUCLEOTIDE SEQUENCE</scope>
    <source>
        <strain evidence="7">CCMP291</strain>
    </source>
</reference>
<dbReference type="InterPro" id="IPR023362">
    <property type="entry name" value="PH-BEACH_dom"/>
</dbReference>
<evidence type="ECO:0000313" key="7">
    <source>
        <dbReference type="Proteomes" id="UP000037460"/>
    </source>
</evidence>
<evidence type="ECO:0000256" key="1">
    <source>
        <dbReference type="ARBA" id="ARBA00022574"/>
    </source>
</evidence>
<dbReference type="PANTHER" id="PTHR13743">
    <property type="entry name" value="BEIGE/BEACH-RELATED"/>
    <property type="match status" value="1"/>
</dbReference>
<dbReference type="CDD" id="cd06071">
    <property type="entry name" value="Beach"/>
    <property type="match status" value="1"/>
</dbReference>
<dbReference type="InterPro" id="IPR019775">
    <property type="entry name" value="WD40_repeat_CS"/>
</dbReference>
<dbReference type="InterPro" id="IPR001680">
    <property type="entry name" value="WD40_rpt"/>
</dbReference>
<evidence type="ECO:0000313" key="6">
    <source>
        <dbReference type="EMBL" id="KOO33762.1"/>
    </source>
</evidence>
<evidence type="ECO:0000259" key="4">
    <source>
        <dbReference type="PROSITE" id="PS50197"/>
    </source>
</evidence>
<dbReference type="Proteomes" id="UP000037460">
    <property type="component" value="Unassembled WGS sequence"/>
</dbReference>
<dbReference type="InterPro" id="IPR011993">
    <property type="entry name" value="PH-like_dom_sf"/>
</dbReference>
<evidence type="ECO:0000256" key="3">
    <source>
        <dbReference type="PROSITE-ProRule" id="PRU00221"/>
    </source>
</evidence>
<dbReference type="InterPro" id="IPR036372">
    <property type="entry name" value="BEACH_dom_sf"/>
</dbReference>
<dbReference type="InterPro" id="IPR000409">
    <property type="entry name" value="BEACH_dom"/>
</dbReference>
<dbReference type="SMART" id="SM01026">
    <property type="entry name" value="Beach"/>
    <property type="match status" value="1"/>
</dbReference>
<dbReference type="InterPro" id="IPR050865">
    <property type="entry name" value="BEACH_Domain"/>
</dbReference>
<feature type="repeat" description="WD" evidence="3">
    <location>
        <begin position="899"/>
        <end position="933"/>
    </location>
</feature>
<dbReference type="SMART" id="SM00320">
    <property type="entry name" value="WD40"/>
    <property type="match status" value="3"/>
</dbReference>
<dbReference type="PROSITE" id="PS50197">
    <property type="entry name" value="BEACH"/>
    <property type="match status" value="1"/>
</dbReference>
<keyword evidence="7" id="KW-1185">Reference proteome</keyword>
<dbReference type="PROSITE" id="PS50294">
    <property type="entry name" value="WD_REPEATS_REGION"/>
    <property type="match status" value="1"/>
</dbReference>
<dbReference type="Gene3D" id="2.130.10.10">
    <property type="entry name" value="YVTN repeat-like/Quinoprotein amine dehydrogenase"/>
    <property type="match status" value="1"/>
</dbReference>
<dbReference type="OrthoDB" id="26681at2759"/>
<comment type="caution">
    <text evidence="6">The sequence shown here is derived from an EMBL/GenBank/DDBJ whole genome shotgun (WGS) entry which is preliminary data.</text>
</comment>
<dbReference type="SUPFAM" id="SSF50978">
    <property type="entry name" value="WD40 repeat-like"/>
    <property type="match status" value="1"/>
</dbReference>
<feature type="domain" description="BEACH-type PH" evidence="5">
    <location>
        <begin position="265"/>
        <end position="421"/>
    </location>
</feature>
<name>A0A0M0K563_9EUKA</name>
<gene>
    <name evidence="6" type="ORF">Ctob_009066</name>
</gene>
<dbReference type="PROSITE" id="PS51783">
    <property type="entry name" value="PH_BEACH"/>
    <property type="match status" value="1"/>
</dbReference>
<sequence length="1116" mass="120480">MLAVVLILLERGVGDERHRLVARAAEVAAKVAEKKEEARAAVSSLVSWVKAKSGKFAVPETAAETAPKPTPKPTRVTDVPTVLALALRLLCARFPPREPRASSETLLPLLGDVAMVVTTLSMGRDEESLDHVVLAQQKEVVGVLAWRLFCLFDHPDRDVQRGAIAQWVALLNTARWLEREAFGESPLLFNWQPLHAGNLTATSYGAFVEAHHADTAALFRTSIELFSMHEEESLRSEADAWVATFTREQGSRLAGERLTELLDCPSLRKPSDVVSVAHVRGLDAAKALLALLPGCIALLYGYTLGTPDADGFLTAIPSGNAGNSAGEAPTCISTPSAAAASAEALQQHLARLDDVAAVRFGLAPHAPKYRRISYMELAEVARRRYQLQPWAIEMCLHDGETVLLYVVEGEAARDALYARLLAIVPKNGAADGLAEPSSGVSALGTARSLLSFTSEKAELIDAWQRGATNNFEYLMQLNTLSGRCFDDLMQYPVFPWVLREYDKPAINLRSPACYRELSQPMGAQTDARAAQFRQRYLDWSSSGEDTPPFHYGTHYSSAAAVSSYLIRLEPFSALHCALQDGRIDLADRLFHSVGEEWKLASGERGSDTGCVKELVPELFYLWEALLNLNGLELGRRQDGTALNHVALPRWARGSAWRLVRTLRQALEAPHTSRELPQWIDLIFGCMQQGEAAVGALNVFLPVTYIGAVDLASLDEGRRAAALSQIQLVGQTPQQLWTKTPHPARQAAAALNTVPLIPLLVALAANQHLLATRETSSEPPAKLPVLGILVSPGGERITPLPRQSAALPRASLIVRWGFADGSLRFYRREKGSATFFTPNAAAQPTPSLLMARLHGGEVIDACCVSSDSGWLATGDRTGGVAVWRLKHRQTGVAMRAHGRLAGHAAPIVHLAISVAHRALASVAADGVMLLWDLRKCLLMHALRVAPDTSAPLGAGAARRCGVGGLSGGGEPCASSRGAVAGAVAALCMIEETAETLVATPTQLQLWSANGSLLAASRDAFPRPTCLTLLRTPEWMVETLPMVASGHLDGTVRFWTIREPQQAPTLPELPRALSRLPVRAFGLPAWELSELRPLRLERAISSAEGAAAVAVTSDWARA</sequence>
<protein>
    <submittedName>
        <fullName evidence="6">Wd repeat and fyve domain-containing protein 3</fullName>
    </submittedName>
</protein>
<feature type="domain" description="BEACH" evidence="4">
    <location>
        <begin position="448"/>
        <end position="744"/>
    </location>
</feature>
<dbReference type="InterPro" id="IPR036322">
    <property type="entry name" value="WD40_repeat_dom_sf"/>
</dbReference>
<dbReference type="PROSITE" id="PS00678">
    <property type="entry name" value="WD_REPEATS_1"/>
    <property type="match status" value="1"/>
</dbReference>
<evidence type="ECO:0000256" key="2">
    <source>
        <dbReference type="ARBA" id="ARBA00022737"/>
    </source>
</evidence>
<dbReference type="Pfam" id="PF02138">
    <property type="entry name" value="Beach"/>
    <property type="match status" value="1"/>
</dbReference>
<organism evidence="6 7">
    <name type="scientific">Chrysochromulina tobinii</name>
    <dbReference type="NCBI Taxonomy" id="1460289"/>
    <lineage>
        <taxon>Eukaryota</taxon>
        <taxon>Haptista</taxon>
        <taxon>Haptophyta</taxon>
        <taxon>Prymnesiophyceae</taxon>
        <taxon>Prymnesiales</taxon>
        <taxon>Chrysochromulinaceae</taxon>
        <taxon>Chrysochromulina</taxon>
    </lineage>
</organism>
<keyword evidence="1 3" id="KW-0853">WD repeat</keyword>
<dbReference type="SUPFAM" id="SSF81837">
    <property type="entry name" value="BEACH domain"/>
    <property type="match status" value="1"/>
</dbReference>
<accession>A0A0M0K563</accession>
<dbReference type="PROSITE" id="PS50082">
    <property type="entry name" value="WD_REPEATS_2"/>
    <property type="match status" value="1"/>
</dbReference>
<dbReference type="EMBL" id="JWZX01001432">
    <property type="protein sequence ID" value="KOO33762.1"/>
    <property type="molecule type" value="Genomic_DNA"/>
</dbReference>
<dbReference type="AlphaFoldDB" id="A0A0M0K563"/>
<proteinExistence type="predicted"/>
<dbReference type="Gene3D" id="1.10.1540.10">
    <property type="entry name" value="BEACH domain"/>
    <property type="match status" value="1"/>
</dbReference>
<keyword evidence="2" id="KW-0677">Repeat</keyword>
<dbReference type="InterPro" id="IPR015943">
    <property type="entry name" value="WD40/YVTN_repeat-like_dom_sf"/>
</dbReference>
<dbReference type="Gene3D" id="2.30.29.30">
    <property type="entry name" value="Pleckstrin-homology domain (PH domain)/Phosphotyrosine-binding domain (PTB)"/>
    <property type="match status" value="1"/>
</dbReference>